<dbReference type="PANTHER" id="PTHR11360:SF290">
    <property type="entry name" value="MONOCARBOXYLATE MFS PERMEASE"/>
    <property type="match status" value="1"/>
</dbReference>
<keyword evidence="1 4" id="KW-0812">Transmembrane</keyword>
<feature type="transmembrane region" description="Helical" evidence="4">
    <location>
        <begin position="144"/>
        <end position="170"/>
    </location>
</feature>
<dbReference type="PROSITE" id="PS50850">
    <property type="entry name" value="MFS"/>
    <property type="match status" value="1"/>
</dbReference>
<evidence type="ECO:0000256" key="1">
    <source>
        <dbReference type="ARBA" id="ARBA00022692"/>
    </source>
</evidence>
<dbReference type="Pfam" id="PF07690">
    <property type="entry name" value="MFS_1"/>
    <property type="match status" value="1"/>
</dbReference>
<dbReference type="InterPro" id="IPR050327">
    <property type="entry name" value="Proton-linked_MCT"/>
</dbReference>
<evidence type="ECO:0000256" key="4">
    <source>
        <dbReference type="SAM" id="Phobius"/>
    </source>
</evidence>
<dbReference type="EMBL" id="JANFAV010000016">
    <property type="protein sequence ID" value="MCW6536862.1"/>
    <property type="molecule type" value="Genomic_DNA"/>
</dbReference>
<keyword evidence="3 4" id="KW-0472">Membrane</keyword>
<feature type="transmembrane region" description="Helical" evidence="4">
    <location>
        <begin position="176"/>
        <end position="197"/>
    </location>
</feature>
<feature type="transmembrane region" description="Helical" evidence="4">
    <location>
        <begin position="358"/>
        <end position="381"/>
    </location>
</feature>
<dbReference type="InterPro" id="IPR011701">
    <property type="entry name" value="MFS"/>
</dbReference>
<protein>
    <submittedName>
        <fullName evidence="6">MFS transporter</fullName>
    </submittedName>
</protein>
<gene>
    <name evidence="6" type="ORF">NEE01_18950</name>
</gene>
<accession>A0AA41ZCK6</accession>
<dbReference type="InterPro" id="IPR020846">
    <property type="entry name" value="MFS_dom"/>
</dbReference>
<dbReference type="GO" id="GO:0022857">
    <property type="term" value="F:transmembrane transporter activity"/>
    <property type="evidence" value="ECO:0007669"/>
    <property type="project" value="InterPro"/>
</dbReference>
<feature type="transmembrane region" description="Helical" evidence="4">
    <location>
        <begin position="234"/>
        <end position="257"/>
    </location>
</feature>
<evidence type="ECO:0000259" key="5">
    <source>
        <dbReference type="PROSITE" id="PS50850"/>
    </source>
</evidence>
<evidence type="ECO:0000313" key="6">
    <source>
        <dbReference type="EMBL" id="MCW6536862.1"/>
    </source>
</evidence>
<sequence length="417" mass="42741">MERVERIAAAHPNEWRGGWRVIAAAMIGNGFGPGMYQNLSSLFVPGMTAAFGWTRGDIATAAGIGLIGALGVPAIGRLADRLGARPVIVGATLLLAATLAGFATLGGALWIYQLLVLCLALSVAGTSAVVYGRLIAARFVTHRGIALGVATSGLSLSTLVLSPLVAGVIARHGWRVGFAVLVALVLAVALPAVLLLLRGVVVAPVHRAGEAEDIAPETLLAGMSAREARRDARFWRLGLAVALVSLASVGLITQLAPFGTDRGLGLEQAALLVTAFGASQIVGRLAMGLLVDRFPARLIAAGFAAISAAAFAGLLLPGSGVAGLAALVFAALLMNGAENDLLPFLTARLFGLRAYGETYGALLTMSLFGTASGIVMFGRLYDATGNYAWPLSIAAGALALAALLFLTLTERREGEAL</sequence>
<proteinExistence type="predicted"/>
<feature type="transmembrane region" description="Helical" evidence="4">
    <location>
        <begin position="111"/>
        <end position="132"/>
    </location>
</feature>
<feature type="transmembrane region" description="Helical" evidence="4">
    <location>
        <begin position="87"/>
        <end position="105"/>
    </location>
</feature>
<keyword evidence="7" id="KW-1185">Reference proteome</keyword>
<dbReference type="Proteomes" id="UP001165565">
    <property type="component" value="Unassembled WGS sequence"/>
</dbReference>
<feature type="transmembrane region" description="Helical" evidence="4">
    <location>
        <begin position="269"/>
        <end position="291"/>
    </location>
</feature>
<name>A0AA41ZCK6_9SPHN</name>
<dbReference type="PANTHER" id="PTHR11360">
    <property type="entry name" value="MONOCARBOXYLATE TRANSPORTER"/>
    <property type="match status" value="1"/>
</dbReference>
<feature type="transmembrane region" description="Helical" evidence="4">
    <location>
        <begin position="21"/>
        <end position="38"/>
    </location>
</feature>
<feature type="transmembrane region" description="Helical" evidence="4">
    <location>
        <begin position="387"/>
        <end position="408"/>
    </location>
</feature>
<evidence type="ECO:0000313" key="7">
    <source>
        <dbReference type="Proteomes" id="UP001165565"/>
    </source>
</evidence>
<feature type="domain" description="Major facilitator superfamily (MFS) profile" evidence="5">
    <location>
        <begin position="18"/>
        <end position="413"/>
    </location>
</feature>
<dbReference type="InterPro" id="IPR036259">
    <property type="entry name" value="MFS_trans_sf"/>
</dbReference>
<feature type="transmembrane region" description="Helical" evidence="4">
    <location>
        <begin position="58"/>
        <end position="75"/>
    </location>
</feature>
<dbReference type="SUPFAM" id="SSF103473">
    <property type="entry name" value="MFS general substrate transporter"/>
    <property type="match status" value="1"/>
</dbReference>
<dbReference type="AlphaFoldDB" id="A0AA41ZCK6"/>
<evidence type="ECO:0000256" key="3">
    <source>
        <dbReference type="ARBA" id="ARBA00023136"/>
    </source>
</evidence>
<dbReference type="Gene3D" id="1.20.1250.20">
    <property type="entry name" value="MFS general substrate transporter like domains"/>
    <property type="match status" value="2"/>
</dbReference>
<organism evidence="6 7">
    <name type="scientific">Sphingomonas lycopersici</name>
    <dbReference type="NCBI Taxonomy" id="2951807"/>
    <lineage>
        <taxon>Bacteria</taxon>
        <taxon>Pseudomonadati</taxon>
        <taxon>Pseudomonadota</taxon>
        <taxon>Alphaproteobacteria</taxon>
        <taxon>Sphingomonadales</taxon>
        <taxon>Sphingomonadaceae</taxon>
        <taxon>Sphingomonas</taxon>
    </lineage>
</organism>
<reference evidence="6" key="1">
    <citation type="submission" date="2022-06" db="EMBL/GenBank/DDBJ databases">
        <title>Sphingomonas sp. nov. isolated from rhizosphere soil of tomato.</title>
        <authorList>
            <person name="Dong H."/>
            <person name="Gao R."/>
        </authorList>
    </citation>
    <scope>NUCLEOTIDE SEQUENCE</scope>
    <source>
        <strain evidence="6">MMSM24</strain>
    </source>
</reference>
<comment type="caution">
    <text evidence="6">The sequence shown here is derived from an EMBL/GenBank/DDBJ whole genome shotgun (WGS) entry which is preliminary data.</text>
</comment>
<evidence type="ECO:0000256" key="2">
    <source>
        <dbReference type="ARBA" id="ARBA00022989"/>
    </source>
</evidence>
<keyword evidence="2 4" id="KW-1133">Transmembrane helix</keyword>
<feature type="transmembrane region" description="Helical" evidence="4">
    <location>
        <begin position="321"/>
        <end position="337"/>
    </location>
</feature>